<evidence type="ECO:0000313" key="3">
    <source>
        <dbReference type="EMBL" id="VAW12256.1"/>
    </source>
</evidence>
<proteinExistence type="predicted"/>
<dbReference type="InterPro" id="IPR012312">
    <property type="entry name" value="Hemerythrin-like"/>
</dbReference>
<evidence type="ECO:0000259" key="2">
    <source>
        <dbReference type="Pfam" id="PF01814"/>
    </source>
</evidence>
<reference evidence="3" key="1">
    <citation type="submission" date="2018-06" db="EMBL/GenBank/DDBJ databases">
        <authorList>
            <person name="Zhirakovskaya E."/>
        </authorList>
    </citation>
    <scope>NUCLEOTIDE SEQUENCE</scope>
</reference>
<feature type="domain" description="Hemerythrin-like" evidence="2">
    <location>
        <begin position="52"/>
        <end position="201"/>
    </location>
</feature>
<gene>
    <name evidence="3" type="ORF">MNBD_BACTEROID03-2568</name>
</gene>
<organism evidence="3">
    <name type="scientific">hydrothermal vent metagenome</name>
    <dbReference type="NCBI Taxonomy" id="652676"/>
    <lineage>
        <taxon>unclassified sequences</taxon>
        <taxon>metagenomes</taxon>
        <taxon>ecological metagenomes</taxon>
    </lineage>
</organism>
<feature type="compositionally biased region" description="Basic and acidic residues" evidence="1">
    <location>
        <begin position="7"/>
        <end position="26"/>
    </location>
</feature>
<dbReference type="EMBL" id="UOEL01000084">
    <property type="protein sequence ID" value="VAW12256.1"/>
    <property type="molecule type" value="Genomic_DNA"/>
</dbReference>
<protein>
    <recommendedName>
        <fullName evidence="2">Hemerythrin-like domain-containing protein</fullName>
    </recommendedName>
</protein>
<feature type="region of interest" description="Disordered" evidence="1">
    <location>
        <begin position="1"/>
        <end position="38"/>
    </location>
</feature>
<dbReference type="Gene3D" id="1.20.120.520">
    <property type="entry name" value="nmb1532 protein domain like"/>
    <property type="match status" value="1"/>
</dbReference>
<name>A0A3B0TYS8_9ZZZZ</name>
<dbReference type="Pfam" id="PF01814">
    <property type="entry name" value="Hemerythrin"/>
    <property type="match status" value="1"/>
</dbReference>
<evidence type="ECO:0000256" key="1">
    <source>
        <dbReference type="SAM" id="MobiDB-lite"/>
    </source>
</evidence>
<sequence>MSIDLKNLNKQDPLKRMVERQNKTEEFSPMDPPDAFQPPALDEVKYEDMHPIIQSLMDEHKECNKVINTFENTLNLLQTSGFSKNTFEEINDFFSFFDDVIIEHNRKEDNTIFADLNTILHEKEEFSTGAKKTVVDLMEDDHIKMLQLAAISFNLFGLVTRIPDQNSGMVILDLAIEQSKALIEMLKLHIFREDNVVFPMANNYLPIKSLDAM</sequence>
<dbReference type="AlphaFoldDB" id="A0A3B0TYS8"/>
<accession>A0A3B0TYS8</accession>